<proteinExistence type="predicted"/>
<name>A0ABD6S754_BACTU</name>
<accession>A0ABD6S754</accession>
<dbReference type="RefSeq" id="WP_098316980.1">
    <property type="nucleotide sequence ID" value="NZ_NTYF01000023.1"/>
</dbReference>
<organism evidence="1 2">
    <name type="scientific">Bacillus thuringiensis</name>
    <dbReference type="NCBI Taxonomy" id="1428"/>
    <lineage>
        <taxon>Bacteria</taxon>
        <taxon>Bacillati</taxon>
        <taxon>Bacillota</taxon>
        <taxon>Bacilli</taxon>
        <taxon>Bacillales</taxon>
        <taxon>Bacillaceae</taxon>
        <taxon>Bacillus</taxon>
        <taxon>Bacillus cereus group</taxon>
    </lineage>
</organism>
<evidence type="ECO:0000313" key="1">
    <source>
        <dbReference type="EMBL" id="PER55635.1"/>
    </source>
</evidence>
<evidence type="ECO:0000313" key="2">
    <source>
        <dbReference type="Proteomes" id="UP000219897"/>
    </source>
</evidence>
<gene>
    <name evidence="1" type="ORF">CN495_07730</name>
</gene>
<comment type="caution">
    <text evidence="1">The sequence shown here is derived from an EMBL/GenBank/DDBJ whole genome shotgun (WGS) entry which is preliminary data.</text>
</comment>
<dbReference type="EMBL" id="NTYF01000023">
    <property type="protein sequence ID" value="PER55635.1"/>
    <property type="molecule type" value="Genomic_DNA"/>
</dbReference>
<reference evidence="1 2" key="1">
    <citation type="submission" date="2017-09" db="EMBL/GenBank/DDBJ databases">
        <title>Large-scale bioinformatics analysis of Bacillus genomes uncovers conserved roles of natural products in bacterial physiology.</title>
        <authorList>
            <consortium name="Agbiome Team Llc"/>
            <person name="Bleich R.M."/>
            <person name="Kirk G.J."/>
            <person name="Santa Maria K.C."/>
            <person name="Allen S.E."/>
            <person name="Farag S."/>
            <person name="Shank E.A."/>
            <person name="Bowers A."/>
        </authorList>
    </citation>
    <scope>NUCLEOTIDE SEQUENCE [LARGE SCALE GENOMIC DNA]</scope>
    <source>
        <strain evidence="1 2">AFS005140</strain>
    </source>
</reference>
<dbReference type="AlphaFoldDB" id="A0ABD6S754"/>
<dbReference type="Proteomes" id="UP000219897">
    <property type="component" value="Unassembled WGS sequence"/>
</dbReference>
<protein>
    <submittedName>
        <fullName evidence="1">Uncharacterized protein</fullName>
    </submittedName>
</protein>
<sequence length="228" mass="26013">MRTEQFMVGARLNTRKTGLQALIDVMVYRRGTKFFLLGTDVLAEDCSLENVARINLNDFVDVQEAEASAGQMVGYLINRTWDRRAVTMFGAKYLHEGALLRVTEIDEELLLDEETYEDNIFYARIYTKLTKKQDDTILSPMDEDIDFWDMHDAQAFIDTNLMYFRSLGDLANGAVDYTEDARNYLSVFAKVLEEDVCQLQLKGILSEILTGLTAEIEVEKLQEAGMKG</sequence>